<dbReference type="EMBL" id="JBHLTS010000075">
    <property type="protein sequence ID" value="MFC0517552.1"/>
    <property type="molecule type" value="Genomic_DNA"/>
</dbReference>
<accession>A0ABV6LDJ7</accession>
<keyword evidence="1" id="KW-0732">Signal</keyword>
<dbReference type="Proteomes" id="UP001589828">
    <property type="component" value="Unassembled WGS sequence"/>
</dbReference>
<keyword evidence="3" id="KW-1185">Reference proteome</keyword>
<protein>
    <submittedName>
        <fullName evidence="2">Uncharacterized protein</fullName>
    </submittedName>
</protein>
<evidence type="ECO:0000313" key="3">
    <source>
        <dbReference type="Proteomes" id="UP001589828"/>
    </source>
</evidence>
<name>A0ABV6LDJ7_9SPHI</name>
<dbReference type="RefSeq" id="WP_377025301.1">
    <property type="nucleotide sequence ID" value="NZ_JBHLTS010000075.1"/>
</dbReference>
<organism evidence="2 3">
    <name type="scientific">Mucilaginibacter angelicae</name>
    <dbReference type="NCBI Taxonomy" id="869718"/>
    <lineage>
        <taxon>Bacteria</taxon>
        <taxon>Pseudomonadati</taxon>
        <taxon>Bacteroidota</taxon>
        <taxon>Sphingobacteriia</taxon>
        <taxon>Sphingobacteriales</taxon>
        <taxon>Sphingobacteriaceae</taxon>
        <taxon>Mucilaginibacter</taxon>
    </lineage>
</organism>
<feature type="chain" id="PRO_5045926351" evidence="1">
    <location>
        <begin position="21"/>
        <end position="168"/>
    </location>
</feature>
<gene>
    <name evidence="2" type="ORF">ACFFGT_25290</name>
</gene>
<sequence length="168" mass="18618">MKKLITLLFTIIFAVSITHAQTNWITHKADNRVSLKFPTEPVERIKGTFIATSKDTSIAYVFTVVDFAATAGIDSTAIAPYKTTPEFASQLKAGILKSLPTVELEDFKIGTWKGFTSYTSIGVDNKSKKYFLFMFIIGNKLYSVSSILAPNADIKKKDEFVSTVEISN</sequence>
<proteinExistence type="predicted"/>
<comment type="caution">
    <text evidence="2">The sequence shown here is derived from an EMBL/GenBank/DDBJ whole genome shotgun (WGS) entry which is preliminary data.</text>
</comment>
<evidence type="ECO:0000313" key="2">
    <source>
        <dbReference type="EMBL" id="MFC0517552.1"/>
    </source>
</evidence>
<feature type="signal peptide" evidence="1">
    <location>
        <begin position="1"/>
        <end position="20"/>
    </location>
</feature>
<evidence type="ECO:0000256" key="1">
    <source>
        <dbReference type="SAM" id="SignalP"/>
    </source>
</evidence>
<reference evidence="2 3" key="1">
    <citation type="submission" date="2024-09" db="EMBL/GenBank/DDBJ databases">
        <authorList>
            <person name="Sun Q."/>
            <person name="Mori K."/>
        </authorList>
    </citation>
    <scope>NUCLEOTIDE SEQUENCE [LARGE SCALE GENOMIC DNA]</scope>
    <source>
        <strain evidence="2 3">NCAIM B.02415</strain>
    </source>
</reference>